<dbReference type="Pfam" id="PF20330">
    <property type="entry name" value="DUF6625"/>
    <property type="match status" value="1"/>
</dbReference>
<comment type="caution">
    <text evidence="1">The sequence shown here is derived from an EMBL/GenBank/DDBJ whole genome shotgun (WGS) entry which is preliminary data.</text>
</comment>
<dbReference type="EMBL" id="JAJNUD010000015">
    <property type="protein sequence ID" value="MCD5518250.1"/>
    <property type="molecule type" value="Genomic_DNA"/>
</dbReference>
<name>A0ABD4SBU3_9LACO</name>
<accession>A0ABD4SBU3</accession>
<evidence type="ECO:0000313" key="1">
    <source>
        <dbReference type="EMBL" id="MCD5518250.1"/>
    </source>
</evidence>
<protein>
    <submittedName>
        <fullName evidence="1">Uncharacterized protein</fullName>
    </submittedName>
</protein>
<evidence type="ECO:0000313" key="2">
    <source>
        <dbReference type="Proteomes" id="UP001320314"/>
    </source>
</evidence>
<dbReference type="AlphaFoldDB" id="A0ABD4SBU3"/>
<organism evidence="1 2">
    <name type="scientific">Lactobacillus delbrueckii subsp. allosunkii</name>
    <dbReference type="NCBI Taxonomy" id="1050107"/>
    <lineage>
        <taxon>Bacteria</taxon>
        <taxon>Bacillati</taxon>
        <taxon>Bacillota</taxon>
        <taxon>Bacilli</taxon>
        <taxon>Lactobacillales</taxon>
        <taxon>Lactobacillaceae</taxon>
        <taxon>Lactobacillus</taxon>
    </lineage>
</organism>
<dbReference type="Proteomes" id="UP001320314">
    <property type="component" value="Unassembled WGS sequence"/>
</dbReference>
<sequence length="108" mass="12983">MRRTKSYLRGREKKKLNSPRQVLFYEKGRVYRAYFASGKMNYEELAYLHFPKRQMRQNFCQSESYFIGKDGFYAKEPGFNVTMGEIKRYNGFSLLGEARVKLAYWTFI</sequence>
<reference evidence="1 2" key="1">
    <citation type="submission" date="2021-12" db="EMBL/GenBank/DDBJ databases">
        <title>Antimicrobial susceptibility of Lactobacillus delbrueckii subsp. lactis obtained from milk products and other habitats.</title>
        <authorList>
            <person name="Shani N."/>
        </authorList>
    </citation>
    <scope>NUCLEOTIDE SEQUENCE [LARGE SCALE GENOMIC DNA]</scope>
    <source>
        <strain evidence="1 2">CIRM BIA 266</strain>
    </source>
</reference>
<dbReference type="InterPro" id="IPR046733">
    <property type="entry name" value="DUF6625"/>
</dbReference>
<proteinExistence type="predicted"/>
<gene>
    <name evidence="1" type="ORF">LOB39_06725</name>
</gene>